<dbReference type="PaxDb" id="589924-Ferp_0396"/>
<evidence type="ECO:0000313" key="1">
    <source>
        <dbReference type="EMBL" id="ADC64573.1"/>
    </source>
</evidence>
<accession>D3S2P3</accession>
<dbReference type="AlphaFoldDB" id="D3S2P3"/>
<reference evidence="2" key="1">
    <citation type="submission" date="2010-02" db="EMBL/GenBank/DDBJ databases">
        <title>Complete sequence of Ferroglobus placidus DSM 10642.</title>
        <authorList>
            <consortium name="US DOE Joint Genome Institute"/>
            <person name="Lucas S."/>
            <person name="Copeland A."/>
            <person name="Lapidus A."/>
            <person name="Cheng J.-F."/>
            <person name="Bruce D."/>
            <person name="Goodwin L."/>
            <person name="Pitluck S."/>
            <person name="Saunders E."/>
            <person name="Brettin T."/>
            <person name="Detter J.C."/>
            <person name="Han C."/>
            <person name="Tapia R."/>
            <person name="Larimer F."/>
            <person name="Land M."/>
            <person name="Hauser L."/>
            <person name="Kyrpides N."/>
            <person name="Ivanova N."/>
            <person name="Holmes D."/>
            <person name="Lovley D."/>
            <person name="Kyrpides N."/>
            <person name="Anderson I.J."/>
            <person name="Woyke T."/>
        </authorList>
    </citation>
    <scope>NUCLEOTIDE SEQUENCE [LARGE SCALE GENOMIC DNA]</scope>
    <source>
        <strain evidence="2">DSM 10642 / AEDII12DO</strain>
    </source>
</reference>
<protein>
    <submittedName>
        <fullName evidence="1">Uncharacterized protein</fullName>
    </submittedName>
</protein>
<proteinExistence type="predicted"/>
<dbReference type="STRING" id="589924.Ferp_0396"/>
<keyword evidence="2" id="KW-1185">Reference proteome</keyword>
<dbReference type="HOGENOM" id="CLU_3020804_0_0_2"/>
<gene>
    <name evidence="1" type="ordered locus">Ferp_0396</name>
</gene>
<sequence>MCRGPLKCPNCGNSDNLRQTNVETKKFLIKYLIECASCGTRFYYTESVAKCTFET</sequence>
<reference evidence="1 2" key="2">
    <citation type="journal article" date="2011" name="Stand. Genomic Sci.">
        <title>Complete genome sequence of Ferroglobus placidus AEDII12DO.</title>
        <authorList>
            <person name="Anderson I."/>
            <person name="Risso C."/>
            <person name="Holmes D."/>
            <person name="Lucas S."/>
            <person name="Copeland A."/>
            <person name="Lapidus A."/>
            <person name="Cheng J.F."/>
            <person name="Bruce D."/>
            <person name="Goodwin L."/>
            <person name="Pitluck S."/>
            <person name="Saunders E."/>
            <person name="Brettin T."/>
            <person name="Detter J.C."/>
            <person name="Han C."/>
            <person name="Tapia R."/>
            <person name="Larimer F."/>
            <person name="Land M."/>
            <person name="Hauser L."/>
            <person name="Woyke T."/>
            <person name="Lovley D."/>
            <person name="Kyrpides N."/>
            <person name="Ivanova N."/>
        </authorList>
    </citation>
    <scope>NUCLEOTIDE SEQUENCE [LARGE SCALE GENOMIC DNA]</scope>
    <source>
        <strain evidence="2">DSM 10642 / AEDII12DO</strain>
    </source>
</reference>
<evidence type="ECO:0000313" key="2">
    <source>
        <dbReference type="Proteomes" id="UP000002613"/>
    </source>
</evidence>
<name>D3S2P3_FERPA</name>
<dbReference type="KEGG" id="fpl:Ferp_0396"/>
<dbReference type="Proteomes" id="UP000002613">
    <property type="component" value="Chromosome"/>
</dbReference>
<dbReference type="EMBL" id="CP001899">
    <property type="protein sequence ID" value="ADC64573.1"/>
    <property type="molecule type" value="Genomic_DNA"/>
</dbReference>
<organism evidence="1 2">
    <name type="scientific">Ferroglobus placidus (strain DSM 10642 / AEDII12DO)</name>
    <dbReference type="NCBI Taxonomy" id="589924"/>
    <lineage>
        <taxon>Archaea</taxon>
        <taxon>Methanobacteriati</taxon>
        <taxon>Methanobacteriota</taxon>
        <taxon>Archaeoglobi</taxon>
        <taxon>Archaeoglobales</taxon>
        <taxon>Archaeoglobaceae</taxon>
        <taxon>Ferroglobus</taxon>
    </lineage>
</organism>